<name>A0ABN8TRK1_9VIBR</name>
<evidence type="ECO:0000313" key="1">
    <source>
        <dbReference type="EMBL" id="CAH8228778.1"/>
    </source>
</evidence>
<comment type="caution">
    <text evidence="1">The sequence shown here is derived from an EMBL/GenBank/DDBJ whole genome shotgun (WGS) entry which is preliminary data.</text>
</comment>
<reference evidence="1" key="1">
    <citation type="submission" date="2022-06" db="EMBL/GenBank/DDBJ databases">
        <authorList>
            <person name="Goudenege D."/>
            <person name="Le Roux F."/>
        </authorList>
    </citation>
    <scope>NUCLEOTIDE SEQUENCE</scope>
    <source>
        <strain evidence="1">12-063</strain>
    </source>
</reference>
<dbReference type="EMBL" id="CALYLK010000135">
    <property type="protein sequence ID" value="CAH8228778.1"/>
    <property type="molecule type" value="Genomic_DNA"/>
</dbReference>
<dbReference type="InterPro" id="IPR022090">
    <property type="entry name" value="DUF3634"/>
</dbReference>
<keyword evidence="2" id="KW-1185">Reference proteome</keyword>
<gene>
    <name evidence="1" type="ORF">VAE063_940482</name>
</gene>
<protein>
    <recommendedName>
        <fullName evidence="3">DUF3634 family protein</fullName>
    </recommendedName>
</protein>
<evidence type="ECO:0008006" key="3">
    <source>
        <dbReference type="Google" id="ProtNLM"/>
    </source>
</evidence>
<accession>A0ABN8TRK1</accession>
<dbReference type="Proteomes" id="UP001152658">
    <property type="component" value="Unassembled WGS sequence"/>
</dbReference>
<organism evidence="1 2">
    <name type="scientific">Vibrio aestuarianus</name>
    <dbReference type="NCBI Taxonomy" id="28171"/>
    <lineage>
        <taxon>Bacteria</taxon>
        <taxon>Pseudomonadati</taxon>
        <taxon>Pseudomonadota</taxon>
        <taxon>Gammaproteobacteria</taxon>
        <taxon>Vibrionales</taxon>
        <taxon>Vibrionaceae</taxon>
        <taxon>Vibrio</taxon>
    </lineage>
</organism>
<proteinExistence type="predicted"/>
<dbReference type="Pfam" id="PF12321">
    <property type="entry name" value="DUF3634"/>
    <property type="match status" value="1"/>
</dbReference>
<sequence length="107" mass="12208">MNMLYVIIIAAVVIFWLVAADRPVLKVKFKDGAIIQSKGHFPPSFKHNVSEIGDVTAFDGELKVYQQRTGLKLVFSKQVPKKIQQRIRNVFPHQGFTSKESRTKKSH</sequence>
<evidence type="ECO:0000313" key="2">
    <source>
        <dbReference type="Proteomes" id="UP001152658"/>
    </source>
</evidence>